<dbReference type="EMBL" id="JABANO010014166">
    <property type="protein sequence ID" value="KAF4739035.1"/>
    <property type="molecule type" value="Genomic_DNA"/>
</dbReference>
<evidence type="ECO:0000256" key="6">
    <source>
        <dbReference type="ARBA" id="ARBA00022737"/>
    </source>
</evidence>
<dbReference type="Pfam" id="PF13844">
    <property type="entry name" value="Glyco_transf_41"/>
    <property type="match status" value="2"/>
</dbReference>
<dbReference type="EC" id="2.4.1.255" evidence="3"/>
<dbReference type="SMART" id="SM00028">
    <property type="entry name" value="TPR"/>
    <property type="match status" value="5"/>
</dbReference>
<reference evidence="10 11" key="1">
    <citation type="submission" date="2020-04" db="EMBL/GenBank/DDBJ databases">
        <title>Perkinsus olseni comparative genomics.</title>
        <authorList>
            <person name="Bogema D.R."/>
        </authorList>
    </citation>
    <scope>NUCLEOTIDE SEQUENCE [LARGE SCALE GENOMIC DNA]</scope>
    <source>
        <strain evidence="10 11">ATCC PRA-207</strain>
    </source>
</reference>
<evidence type="ECO:0000256" key="3">
    <source>
        <dbReference type="ARBA" id="ARBA00011970"/>
    </source>
</evidence>
<evidence type="ECO:0000256" key="4">
    <source>
        <dbReference type="ARBA" id="ARBA00022676"/>
    </source>
</evidence>
<keyword evidence="4" id="KW-0328">Glycosyltransferase</keyword>
<evidence type="ECO:0000313" key="10">
    <source>
        <dbReference type="EMBL" id="KAF4739035.1"/>
    </source>
</evidence>
<feature type="domain" description="O-GlcNAc transferase C-terminal" evidence="9">
    <location>
        <begin position="665"/>
        <end position="848"/>
    </location>
</feature>
<feature type="domain" description="O-GlcNAc transferase C-terminal" evidence="9">
    <location>
        <begin position="485"/>
        <end position="642"/>
    </location>
</feature>
<evidence type="ECO:0000313" key="11">
    <source>
        <dbReference type="Proteomes" id="UP000553632"/>
    </source>
</evidence>
<accession>A0A7J6T1M7</accession>
<sequence>MFSQFTGKDQFDAILSDPDINTANLSLDTERSLKSACFHYSRKAFTEALAALERIPRPQPDVAVVARYLTLRALEPINADEFVRPLVDLHRAGRCLLASYYLAQHYHATCRYMKALGVIQEALVHDHSLSQRYQERFGRLTALCLTDEALSIGDATVARKTLLNAIEADPKCCPALYNLAVVTPDSVEACRLYLRVLELDPNHVQALNNIAILRREAGNVDDAVVAFRRALQCLCDKHRDALLASSDGTSSEFTRSIETISRDLAETLLMKEEESAWLEAYQLAPDYYRVFQARAAMLHRQGDFARELPALGTAIALVELDGRVTDPVKGALWAAKAECYRLLDDWADCKTAMVKAVDLDPGNKDYRHRLGAVYGVAGRDLERAVNLCKISGEAEAFNTAGIFLRDIGLTRSAIASFEDCLRLEPDHRHAPHSRLMSLNYLPQRDGGLWVAREHCKWGDSVVARANKELDRNALFGAGETRADPAEGGKIRVGYVSPDFRGHSVSYFVGSLFRSHDPSKVEVYAYHDSAINDAVTARLRGSVERHSQWKWTDVHEMDDRQLCRQIWRDRVDVLVDLAGHSGNNRLLVFAVKPARCTVTYIGYPNTTGLPNMDFRLVDDVTDPVGASGEGYSEKLLRLPRCFLCYSPPADAPECALEAPQRRTGGTITFGSFNTLAKLSDDTVRVWARILKEVPNARLLLKSKALASAVAVDRLRRLFGVEGISSSRLDLVGMTPSTSTHLGMYGEIDVCLDPWPYAGTTTSAEAMFMGVPVVTLAAKGACHAQRVTASLAKAVGRDYERTTVAATEAEYVKKAKELAGNADGLERWRKELRKLMVEGPLCDSKQHTREVEAAYGKMVSSTEAATARD</sequence>
<dbReference type="PROSITE" id="PS50005">
    <property type="entry name" value="TPR"/>
    <property type="match status" value="1"/>
</dbReference>
<comment type="caution">
    <text evidence="10">The sequence shown here is derived from an EMBL/GenBank/DDBJ whole genome shotgun (WGS) entry which is preliminary data.</text>
</comment>
<dbReference type="OMA" id="IAMISRD"/>
<dbReference type="Proteomes" id="UP000553632">
    <property type="component" value="Unassembled WGS sequence"/>
</dbReference>
<dbReference type="InterPro" id="IPR011990">
    <property type="entry name" value="TPR-like_helical_dom_sf"/>
</dbReference>
<dbReference type="Gene3D" id="3.40.50.11380">
    <property type="match status" value="1"/>
</dbReference>
<evidence type="ECO:0000256" key="2">
    <source>
        <dbReference type="ARBA" id="ARBA00005386"/>
    </source>
</evidence>
<dbReference type="Pfam" id="PF13431">
    <property type="entry name" value="TPR_17"/>
    <property type="match status" value="1"/>
</dbReference>
<evidence type="ECO:0000256" key="7">
    <source>
        <dbReference type="ARBA" id="ARBA00022803"/>
    </source>
</evidence>
<keyword evidence="5" id="KW-0808">Transferase</keyword>
<comment type="similarity">
    <text evidence="2">Belongs to the glycosyltransferase 41 family. O-GlcNAc transferase subfamily.</text>
</comment>
<keyword evidence="6" id="KW-0677">Repeat</keyword>
<dbReference type="AlphaFoldDB" id="A0A7J6T1M7"/>
<dbReference type="SUPFAM" id="SSF53756">
    <property type="entry name" value="UDP-Glycosyltransferase/glycogen phosphorylase"/>
    <property type="match status" value="1"/>
</dbReference>
<dbReference type="GO" id="GO:0097363">
    <property type="term" value="F:protein O-acetylglucosaminyltransferase activity"/>
    <property type="evidence" value="ECO:0007669"/>
    <property type="project" value="UniProtKB-EC"/>
</dbReference>
<dbReference type="PANTHER" id="PTHR44835">
    <property type="entry name" value="UDP-N-ACETYLGLUCOSAMINE--PEPTIDE N-ACETYLGLUCOSAMINYLTRANSFERASE SPINDLY-RELATED"/>
    <property type="match status" value="1"/>
</dbReference>
<feature type="repeat" description="TPR" evidence="8">
    <location>
        <begin position="394"/>
        <end position="427"/>
    </location>
</feature>
<protein>
    <recommendedName>
        <fullName evidence="3">protein O-GlcNAc transferase</fullName>
        <ecNumber evidence="3">2.4.1.255</ecNumber>
    </recommendedName>
</protein>
<dbReference type="PANTHER" id="PTHR44835:SF1">
    <property type="entry name" value="PROTEIN O-GLCNAC TRANSFERASE"/>
    <property type="match status" value="1"/>
</dbReference>
<proteinExistence type="inferred from homology"/>
<dbReference type="Gene3D" id="3.40.50.2000">
    <property type="entry name" value="Glycogen Phosphorylase B"/>
    <property type="match status" value="1"/>
</dbReference>
<organism evidence="10 11">
    <name type="scientific">Perkinsus olseni</name>
    <name type="common">Perkinsus atlanticus</name>
    <dbReference type="NCBI Taxonomy" id="32597"/>
    <lineage>
        <taxon>Eukaryota</taxon>
        <taxon>Sar</taxon>
        <taxon>Alveolata</taxon>
        <taxon>Perkinsozoa</taxon>
        <taxon>Perkinsea</taxon>
        <taxon>Perkinsida</taxon>
        <taxon>Perkinsidae</taxon>
        <taxon>Perkinsus</taxon>
    </lineage>
</organism>
<dbReference type="SUPFAM" id="SSF48452">
    <property type="entry name" value="TPR-like"/>
    <property type="match status" value="2"/>
</dbReference>
<keyword evidence="11" id="KW-1185">Reference proteome</keyword>
<dbReference type="InterPro" id="IPR019734">
    <property type="entry name" value="TPR_rpt"/>
</dbReference>
<dbReference type="InterPro" id="IPR029489">
    <property type="entry name" value="OGT/SEC/SPY_C"/>
</dbReference>
<evidence type="ECO:0000259" key="9">
    <source>
        <dbReference type="Pfam" id="PF13844"/>
    </source>
</evidence>
<gene>
    <name evidence="10" type="ORF">FOZ63_018600</name>
</gene>
<name>A0A7J6T1M7_PEROL</name>
<keyword evidence="7 8" id="KW-0802">TPR repeat</keyword>
<evidence type="ECO:0000256" key="5">
    <source>
        <dbReference type="ARBA" id="ARBA00022679"/>
    </source>
</evidence>
<evidence type="ECO:0000256" key="1">
    <source>
        <dbReference type="ARBA" id="ARBA00004922"/>
    </source>
</evidence>
<evidence type="ECO:0000256" key="8">
    <source>
        <dbReference type="PROSITE-ProRule" id="PRU00339"/>
    </source>
</evidence>
<dbReference type="InterPro" id="IPR051939">
    <property type="entry name" value="Glycosyltr_41/O-GlcNAc_trsf"/>
</dbReference>
<comment type="pathway">
    <text evidence="1">Protein modification; protein glycosylation.</text>
</comment>
<dbReference type="Gene3D" id="1.25.40.10">
    <property type="entry name" value="Tetratricopeptide repeat domain"/>
    <property type="match status" value="2"/>
</dbReference>